<evidence type="ECO:0000256" key="1">
    <source>
        <dbReference type="SAM" id="MobiDB-lite"/>
    </source>
</evidence>
<evidence type="ECO:0000313" key="4">
    <source>
        <dbReference type="Proteomes" id="UP001383192"/>
    </source>
</evidence>
<proteinExistence type="predicted"/>
<dbReference type="Proteomes" id="UP001383192">
    <property type="component" value="Unassembled WGS sequence"/>
</dbReference>
<dbReference type="Pfam" id="PF14737">
    <property type="entry name" value="DUF4470"/>
    <property type="match status" value="1"/>
</dbReference>
<gene>
    <name evidence="3" type="ORF">VNI00_011475</name>
</gene>
<comment type="caution">
    <text evidence="3">The sequence shown here is derived from an EMBL/GenBank/DDBJ whole genome shotgun (WGS) entry which is preliminary data.</text>
</comment>
<dbReference type="InterPro" id="IPR027974">
    <property type="entry name" value="DUF4470"/>
</dbReference>
<evidence type="ECO:0000259" key="2">
    <source>
        <dbReference type="Pfam" id="PF14737"/>
    </source>
</evidence>
<keyword evidence="4" id="KW-1185">Reference proteome</keyword>
<dbReference type="EMBL" id="JAYKXP010000050">
    <property type="protein sequence ID" value="KAK7036542.1"/>
    <property type="molecule type" value="Genomic_DNA"/>
</dbReference>
<evidence type="ECO:0000313" key="3">
    <source>
        <dbReference type="EMBL" id="KAK7036542.1"/>
    </source>
</evidence>
<organism evidence="3 4">
    <name type="scientific">Paramarasmius palmivorus</name>
    <dbReference type="NCBI Taxonomy" id="297713"/>
    <lineage>
        <taxon>Eukaryota</taxon>
        <taxon>Fungi</taxon>
        <taxon>Dikarya</taxon>
        <taxon>Basidiomycota</taxon>
        <taxon>Agaricomycotina</taxon>
        <taxon>Agaricomycetes</taxon>
        <taxon>Agaricomycetidae</taxon>
        <taxon>Agaricales</taxon>
        <taxon>Marasmiineae</taxon>
        <taxon>Marasmiaceae</taxon>
        <taxon>Paramarasmius</taxon>
    </lineage>
</organism>
<sequence length="653" mass="73019">MPTSTSDLQRSPSLRLLSRFKSLKRNSLSNGVPQIVNFDFESRTPRPRLLSLESLMSYGLGSDVGGETISELLCGNQVHVRGSRTRQRRCTKRGVFSCPKLSVILSGTAPKPVKNTTGHTIALFALTIRTLMRTGNRRGFTRTASPSLPPRMKKKPTLIPPSTFSGLNITKAPTTTNEISISVLPVRFLAPYSLNALTTKIKLLASNSIRTLIKTINSLPKDYPGRVTVLFNSSSSHGEDINRSLVILYTLCASGPSIDESAELVTHLLYSRFLTPQQAGYVRSCVDYIYGSASGEGEGVGEEGSGMSFRATLPIRAQEKGKSSLSTIQTAVGPRQLLEMFSAKWDRDDAVRCIKDEGTKDSWELFLSKLQPSHRLAFQVYRDSGVLLPFALGLDRRRCKRVFSEVNRLLFSSGKYIGTSNPLREWSISNEEADIFGSLFFHVKTELKEFARRMRDFRVEVLFTQFDERVLVRGLSSGVFGGGFGAHVEFDRILVENLGPGLGLGMGMKECLANWAPLLNRRNLHSYLLLCVAGRDTTSASSSTTSPTRNRHTGPRPLAAIVRKYSGWVTHPKLKLGRTPSPKHVELMEEELYVHDKDFLDEDIDVDVESLGVYRRTRNRVYPNERQDHQERNELGQVDFNSAVRYIEFARRE</sequence>
<protein>
    <recommendedName>
        <fullName evidence="2">DUF4470 domain-containing protein</fullName>
    </recommendedName>
</protein>
<accession>A0AAW0CCA6</accession>
<feature type="region of interest" description="Disordered" evidence="1">
    <location>
        <begin position="139"/>
        <end position="159"/>
    </location>
</feature>
<reference evidence="3 4" key="1">
    <citation type="submission" date="2024-01" db="EMBL/GenBank/DDBJ databases">
        <title>A draft genome for a cacao thread blight-causing isolate of Paramarasmius palmivorus.</title>
        <authorList>
            <person name="Baruah I.K."/>
            <person name="Bukari Y."/>
            <person name="Amoako-Attah I."/>
            <person name="Meinhardt L.W."/>
            <person name="Bailey B.A."/>
            <person name="Cohen S.P."/>
        </authorList>
    </citation>
    <scope>NUCLEOTIDE SEQUENCE [LARGE SCALE GENOMIC DNA]</scope>
    <source>
        <strain evidence="3 4">GH-12</strain>
    </source>
</reference>
<name>A0AAW0CCA6_9AGAR</name>
<feature type="domain" description="DUF4470" evidence="2">
    <location>
        <begin position="198"/>
        <end position="274"/>
    </location>
</feature>
<dbReference type="AlphaFoldDB" id="A0AAW0CCA6"/>